<dbReference type="SUPFAM" id="SSF74650">
    <property type="entry name" value="Galactose mutarotase-like"/>
    <property type="match status" value="1"/>
</dbReference>
<evidence type="ECO:0000256" key="7">
    <source>
        <dbReference type="ARBA" id="ARBA00023157"/>
    </source>
</evidence>
<keyword evidence="12" id="KW-1185">Reference proteome</keyword>
<comment type="similarity">
    <text evidence="2 10">Belongs to the glycosyl hydrolase 38 family.</text>
</comment>
<name>A0A7E4VA72_PANRE</name>
<evidence type="ECO:0000256" key="3">
    <source>
        <dbReference type="ARBA" id="ARBA00012752"/>
    </source>
</evidence>
<protein>
    <recommendedName>
        <fullName evidence="3 10">Alpha-mannosidase</fullName>
        <ecNumber evidence="10">3.2.1.-</ecNumber>
    </recommendedName>
</protein>
<comment type="catalytic activity">
    <reaction evidence="1">
        <text>Hydrolysis of terminal, non-reducing alpha-D-mannose residues in alpha-D-mannosides.</text>
        <dbReference type="EC" id="3.2.1.24"/>
    </reaction>
</comment>
<keyword evidence="6 10" id="KW-0862">Zinc</keyword>
<evidence type="ECO:0000259" key="11">
    <source>
        <dbReference type="SMART" id="SM00872"/>
    </source>
</evidence>
<dbReference type="GO" id="GO:0006013">
    <property type="term" value="P:mannose metabolic process"/>
    <property type="evidence" value="ECO:0007669"/>
    <property type="project" value="InterPro"/>
</dbReference>
<evidence type="ECO:0000256" key="10">
    <source>
        <dbReference type="RuleBase" id="RU361199"/>
    </source>
</evidence>
<keyword evidence="4 10" id="KW-0479">Metal-binding</keyword>
<dbReference type="Proteomes" id="UP000492821">
    <property type="component" value="Unassembled WGS sequence"/>
</dbReference>
<dbReference type="InterPro" id="IPR037094">
    <property type="entry name" value="Glyco_hydro_38_cen_sf"/>
</dbReference>
<evidence type="ECO:0000256" key="8">
    <source>
        <dbReference type="ARBA" id="ARBA00023180"/>
    </source>
</evidence>
<dbReference type="InterPro" id="IPR011013">
    <property type="entry name" value="Gal_mutarotase_sf_dom"/>
</dbReference>
<keyword evidence="8" id="KW-0325">Glycoprotein</keyword>
<dbReference type="SUPFAM" id="SSF88688">
    <property type="entry name" value="Families 57/38 glycoside transferase middle domain"/>
    <property type="match status" value="1"/>
</dbReference>
<dbReference type="GO" id="GO:0004559">
    <property type="term" value="F:alpha-mannosidase activity"/>
    <property type="evidence" value="ECO:0007669"/>
    <property type="project" value="UniProtKB-EC"/>
</dbReference>
<dbReference type="InterPro" id="IPR000602">
    <property type="entry name" value="Glyco_hydro_38_N"/>
</dbReference>
<dbReference type="Pfam" id="PF07748">
    <property type="entry name" value="Glyco_hydro_38C"/>
    <property type="match status" value="1"/>
</dbReference>
<reference evidence="13" key="2">
    <citation type="submission" date="2020-10" db="UniProtKB">
        <authorList>
            <consortium name="WormBaseParasite"/>
        </authorList>
    </citation>
    <scope>IDENTIFICATION</scope>
</reference>
<dbReference type="GO" id="GO:0046872">
    <property type="term" value="F:metal ion binding"/>
    <property type="evidence" value="ECO:0007669"/>
    <property type="project" value="UniProtKB-KW"/>
</dbReference>
<dbReference type="Gene3D" id="2.70.98.30">
    <property type="entry name" value="Golgi alpha-mannosidase II, domain 4"/>
    <property type="match status" value="1"/>
</dbReference>
<keyword evidence="9 10" id="KW-0326">Glycosidase</keyword>
<dbReference type="AlphaFoldDB" id="A0A7E4VA72"/>
<keyword evidence="7" id="KW-1015">Disulfide bond</keyword>
<organism evidence="12 13">
    <name type="scientific">Panagrellus redivivus</name>
    <name type="common">Microworm</name>
    <dbReference type="NCBI Taxonomy" id="6233"/>
    <lineage>
        <taxon>Eukaryota</taxon>
        <taxon>Metazoa</taxon>
        <taxon>Ecdysozoa</taxon>
        <taxon>Nematoda</taxon>
        <taxon>Chromadorea</taxon>
        <taxon>Rhabditida</taxon>
        <taxon>Tylenchina</taxon>
        <taxon>Panagrolaimomorpha</taxon>
        <taxon>Panagrolaimoidea</taxon>
        <taxon>Panagrolaimidae</taxon>
        <taxon>Panagrellus</taxon>
    </lineage>
</organism>
<evidence type="ECO:0000313" key="13">
    <source>
        <dbReference type="WBParaSite" id="Pan_g18519.t1"/>
    </source>
</evidence>
<dbReference type="WBParaSite" id="Pan_g18519.t1">
    <property type="protein sequence ID" value="Pan_g18519.t1"/>
    <property type="gene ID" value="Pan_g18519"/>
</dbReference>
<dbReference type="InterPro" id="IPR013780">
    <property type="entry name" value="Glyco_hydro_b"/>
</dbReference>
<dbReference type="Pfam" id="PF09261">
    <property type="entry name" value="Alpha-mann_mid"/>
    <property type="match status" value="1"/>
</dbReference>
<comment type="cofactor">
    <cofactor evidence="10">
        <name>Zn(2+)</name>
        <dbReference type="ChEBI" id="CHEBI:29105"/>
    </cofactor>
    <text evidence="10">Binds 1 zinc ion per subunit.</text>
</comment>
<dbReference type="InterPro" id="IPR011330">
    <property type="entry name" value="Glyco_hydro/deAcase_b/a-brl"/>
</dbReference>
<dbReference type="Gene3D" id="3.20.110.10">
    <property type="entry name" value="Glycoside hydrolase 38, N terminal domain"/>
    <property type="match status" value="1"/>
</dbReference>
<feature type="domain" description="Glycoside hydrolase family 38 central" evidence="11">
    <location>
        <begin position="385"/>
        <end position="462"/>
    </location>
</feature>
<evidence type="ECO:0000256" key="2">
    <source>
        <dbReference type="ARBA" id="ARBA00009792"/>
    </source>
</evidence>
<dbReference type="FunFam" id="1.20.1270.50:FF:000002">
    <property type="entry name" value="Alpha-mannosidase"/>
    <property type="match status" value="1"/>
</dbReference>
<reference evidence="12" key="1">
    <citation type="journal article" date="2013" name="Genetics">
        <title>The draft genome and transcriptome of Panagrellus redivivus are shaped by the harsh demands of a free-living lifestyle.</title>
        <authorList>
            <person name="Srinivasan J."/>
            <person name="Dillman A.R."/>
            <person name="Macchietto M.G."/>
            <person name="Heikkinen L."/>
            <person name="Lakso M."/>
            <person name="Fracchia K.M."/>
            <person name="Antoshechkin I."/>
            <person name="Mortazavi A."/>
            <person name="Wong G."/>
            <person name="Sternberg P.W."/>
        </authorList>
    </citation>
    <scope>NUCLEOTIDE SEQUENCE [LARGE SCALE GENOMIC DNA]</scope>
    <source>
        <strain evidence="12">MT8872</strain>
    </source>
</reference>
<dbReference type="PANTHER" id="PTHR11607">
    <property type="entry name" value="ALPHA-MANNOSIDASE"/>
    <property type="match status" value="1"/>
</dbReference>
<evidence type="ECO:0000256" key="5">
    <source>
        <dbReference type="ARBA" id="ARBA00022801"/>
    </source>
</evidence>
<dbReference type="InterPro" id="IPR015341">
    <property type="entry name" value="Glyco_hydro_38_cen"/>
</dbReference>
<keyword evidence="5 10" id="KW-0378">Hydrolase</keyword>
<dbReference type="InterPro" id="IPR050843">
    <property type="entry name" value="Glycosyl_Hydrlase_38"/>
</dbReference>
<evidence type="ECO:0000256" key="4">
    <source>
        <dbReference type="ARBA" id="ARBA00022723"/>
    </source>
</evidence>
<evidence type="ECO:0000256" key="9">
    <source>
        <dbReference type="ARBA" id="ARBA00023295"/>
    </source>
</evidence>
<dbReference type="InterPro" id="IPR027291">
    <property type="entry name" value="Glyco_hydro_38_N_sf"/>
</dbReference>
<dbReference type="InterPro" id="IPR011682">
    <property type="entry name" value="Glyco_hydro_38_C"/>
</dbReference>
<dbReference type="Gene3D" id="2.60.40.1180">
    <property type="entry name" value="Golgi alpha-mannosidase II"/>
    <property type="match status" value="1"/>
</dbReference>
<dbReference type="PANTHER" id="PTHR11607:SF3">
    <property type="entry name" value="LYSOSOMAL ALPHA-MANNOSIDASE"/>
    <property type="match status" value="1"/>
</dbReference>
<dbReference type="EC" id="3.2.1.-" evidence="10"/>
<evidence type="ECO:0000256" key="6">
    <source>
        <dbReference type="ARBA" id="ARBA00022833"/>
    </source>
</evidence>
<dbReference type="InterPro" id="IPR028995">
    <property type="entry name" value="Glyco_hydro_57/38_cen_sf"/>
</dbReference>
<dbReference type="InterPro" id="IPR041147">
    <property type="entry name" value="GH38_C"/>
</dbReference>
<sequence>MAYHSFDTTYMKTAGWNGRLCQSTDLRPSTMRLLTAFVAVSTVIGLSLAASQCAWDQCPAFKTDGTLNLHLLAHSHDDVGWLKTADDYFTGYNANQVNHGVQYIYDSVLNALKRNKNRKFSVAEIGFFTRWLEDRPQQDVDDIKALINNGQLEIIGGGWVQPDEAASHYIELIDMYTLGLRKIQQWFGTDCTSVRSGWQIDPFGHSREHANLLYQMGHESVYFAREHHKEHDWRKANKKLEFNWYTSDENPTRKVLGGAFYAHYNQPGGMCWDARCNDDPVIVDPELENYNVDAVVDHLNSYLNNRLPTIPHNNVLFMMGDDFHYQNAEQNMRNLDNLITAVRNKTNYNIFYSTPACYTKALKESGHVFSNKTYDFFPYASGSTNYWSGYFSSKPAHKGLVRTASNVLNSIRQSNVFAKLSNITEWTSGEETLERAVGLSLHHDGITGTSKDHVTRDYVKRLLEGWDSITSVVQNAYQAISQRVKSNTQTFPTQVICKSLNETACQFVKDNSGGYTITLSNAHSRTVKQLVRIPAYNTQVKVTDASGNDVNGVSVVKTFKNDNQIKDALAADNEAKFVAEIPAHGFATYFVTVGSKAVPSAPVLIEKQWKPAPREAAAARASLTNGLITVNFDGNNLVQSVTDDSTKKTYPLKQSFLYYRGHARNGQNSGAYVFRPEESTANEINKAPSLTTVGTEARQTFSDWVTQTVRLIPGKKYVEFEWTVGPLPDHADGDTKYGTELITRYEVSGIDTKATSYTDANGRQLIKRVRNFNPDFEYENNEPVAGNYVPVTSTVVLKDSSTAAAILVDRAVAGGQIQDNSFELLIHRRDYYDDGYGVGEALNEPGQDGRGLIVRGRHRVFFSDPSSIAQLYREGTYELINDPVITFGPKASASDYSSKYATKYTGLAKDVPANLRILTLKQLDTKTVLFRIEHIYAKDEDSNLSKPVTIDISTLFADLKVTAAQETLLGSNQEVQGSTSTTVTLNPQDIKTFKLTVA</sequence>
<dbReference type="Pfam" id="PF01074">
    <property type="entry name" value="Glyco_hydro_38N"/>
    <property type="match status" value="1"/>
</dbReference>
<dbReference type="GO" id="GO:0005764">
    <property type="term" value="C:lysosome"/>
    <property type="evidence" value="ECO:0007669"/>
    <property type="project" value="TreeGrafter"/>
</dbReference>
<evidence type="ECO:0000313" key="12">
    <source>
        <dbReference type="Proteomes" id="UP000492821"/>
    </source>
</evidence>
<accession>A0A7E4VA72</accession>
<dbReference type="SMART" id="SM00872">
    <property type="entry name" value="Alpha-mann_mid"/>
    <property type="match status" value="1"/>
</dbReference>
<dbReference type="Pfam" id="PF17677">
    <property type="entry name" value="Glyco_hydro38C2"/>
    <property type="match status" value="1"/>
</dbReference>
<dbReference type="Gene3D" id="2.60.40.1360">
    <property type="match status" value="1"/>
</dbReference>
<evidence type="ECO:0000256" key="1">
    <source>
        <dbReference type="ARBA" id="ARBA00000365"/>
    </source>
</evidence>
<dbReference type="GO" id="GO:0030246">
    <property type="term" value="F:carbohydrate binding"/>
    <property type="evidence" value="ECO:0007669"/>
    <property type="project" value="InterPro"/>
</dbReference>
<dbReference type="SUPFAM" id="SSF88713">
    <property type="entry name" value="Glycoside hydrolase/deacetylase"/>
    <property type="match status" value="1"/>
</dbReference>
<proteinExistence type="inferred from homology"/>
<dbReference type="Gene3D" id="1.20.1270.50">
    <property type="entry name" value="Glycoside hydrolase family 38, central domain"/>
    <property type="match status" value="2"/>
</dbReference>